<evidence type="ECO:0000256" key="1">
    <source>
        <dbReference type="SAM" id="Phobius"/>
    </source>
</evidence>
<dbReference type="OrthoDB" id="2203325at2759"/>
<keyword evidence="1" id="KW-1133">Transmembrane helix</keyword>
<feature type="transmembrane region" description="Helical" evidence="1">
    <location>
        <begin position="194"/>
        <end position="215"/>
    </location>
</feature>
<proteinExistence type="predicted"/>
<gene>
    <name evidence="2" type="ORF">G6F51_005959</name>
</gene>
<reference evidence="2" key="1">
    <citation type="journal article" date="2020" name="Microb. Genom.">
        <title>Genetic diversity of clinical and environmental Mucorales isolates obtained from an investigation of mucormycosis cases among solid organ transplant recipients.</title>
        <authorList>
            <person name="Nguyen M.H."/>
            <person name="Kaul D."/>
            <person name="Muto C."/>
            <person name="Cheng S.J."/>
            <person name="Richter R.A."/>
            <person name="Bruno V.M."/>
            <person name="Liu G."/>
            <person name="Beyhan S."/>
            <person name="Sundermann A.J."/>
            <person name="Mounaud S."/>
            <person name="Pasculle A.W."/>
            <person name="Nierman W.C."/>
            <person name="Driscoll E."/>
            <person name="Cumbie R."/>
            <person name="Clancy C.J."/>
            <person name="Dupont C.L."/>
        </authorList>
    </citation>
    <scope>NUCLEOTIDE SEQUENCE</scope>
    <source>
        <strain evidence="2">GL16</strain>
    </source>
</reference>
<evidence type="ECO:0000313" key="3">
    <source>
        <dbReference type="Proteomes" id="UP000717996"/>
    </source>
</evidence>
<sequence>MVLSTVLWAVPVPSKWLSEVRSIVRRFVTPFWPTPSSDTMFKKLPKLVPNPRWSPYWLLHLLLSDYLLHNLPILGRISNVIPSSLPPQYILSNIAIWKHDNNQLVVRTTTSTGASAVIRELFPSSGQADATIRFDWLLRPPYRVAPGLLQPVSSWKGFWTLIFQSLPLLPGGDCSMIVYSWHPHFTGETFPRVLPLYAVSVIVMLMMYSILWWVVH</sequence>
<dbReference type="EMBL" id="JAANIT010000773">
    <property type="protein sequence ID" value="KAG1544606.1"/>
    <property type="molecule type" value="Genomic_DNA"/>
</dbReference>
<accession>A0A9P6YCN6</accession>
<protein>
    <submittedName>
        <fullName evidence="2">Uncharacterized protein</fullName>
    </submittedName>
</protein>
<name>A0A9P6YCN6_RHIOR</name>
<evidence type="ECO:0000313" key="2">
    <source>
        <dbReference type="EMBL" id="KAG1544606.1"/>
    </source>
</evidence>
<dbReference type="AlphaFoldDB" id="A0A9P6YCN6"/>
<dbReference type="Proteomes" id="UP000717996">
    <property type="component" value="Unassembled WGS sequence"/>
</dbReference>
<keyword evidence="1" id="KW-0812">Transmembrane</keyword>
<organism evidence="2 3">
    <name type="scientific">Rhizopus oryzae</name>
    <name type="common">Mucormycosis agent</name>
    <name type="synonym">Rhizopus arrhizus var. delemar</name>
    <dbReference type="NCBI Taxonomy" id="64495"/>
    <lineage>
        <taxon>Eukaryota</taxon>
        <taxon>Fungi</taxon>
        <taxon>Fungi incertae sedis</taxon>
        <taxon>Mucoromycota</taxon>
        <taxon>Mucoromycotina</taxon>
        <taxon>Mucoromycetes</taxon>
        <taxon>Mucorales</taxon>
        <taxon>Mucorineae</taxon>
        <taxon>Rhizopodaceae</taxon>
        <taxon>Rhizopus</taxon>
    </lineage>
</organism>
<comment type="caution">
    <text evidence="2">The sequence shown here is derived from an EMBL/GenBank/DDBJ whole genome shotgun (WGS) entry which is preliminary data.</text>
</comment>
<keyword evidence="1" id="KW-0472">Membrane</keyword>